<evidence type="ECO:0000256" key="2">
    <source>
        <dbReference type="SAM" id="SignalP"/>
    </source>
</evidence>
<feature type="signal peptide" evidence="2">
    <location>
        <begin position="1"/>
        <end position="26"/>
    </location>
</feature>
<dbReference type="InterPro" id="IPR013783">
    <property type="entry name" value="Ig-like_fold"/>
</dbReference>
<gene>
    <name evidence="4" type="ORF">ACFQ2I_23435</name>
</gene>
<evidence type="ECO:0000256" key="1">
    <source>
        <dbReference type="SAM" id="Phobius"/>
    </source>
</evidence>
<name>A0ABW3HY00_9BACL</name>
<dbReference type="Gene3D" id="2.60.40.10">
    <property type="entry name" value="Immunoglobulins"/>
    <property type="match status" value="1"/>
</dbReference>
<dbReference type="RefSeq" id="WP_377568825.1">
    <property type="nucleotide sequence ID" value="NZ_JBHTJZ010000073.1"/>
</dbReference>
<dbReference type="PANTHER" id="PTHR39198">
    <property type="entry name" value="HYPOTHETICAL MEMBRANE PROTEIN, CONSERVED"/>
    <property type="match status" value="1"/>
</dbReference>
<dbReference type="EMBL" id="JBHTJZ010000073">
    <property type="protein sequence ID" value="MFD0962299.1"/>
    <property type="molecule type" value="Genomic_DNA"/>
</dbReference>
<organism evidence="4 5">
    <name type="scientific">Paenibacillus chungangensis</name>
    <dbReference type="NCBI Taxonomy" id="696535"/>
    <lineage>
        <taxon>Bacteria</taxon>
        <taxon>Bacillati</taxon>
        <taxon>Bacillota</taxon>
        <taxon>Bacilli</taxon>
        <taxon>Bacillales</taxon>
        <taxon>Paenibacillaceae</taxon>
        <taxon>Paenibacillus</taxon>
    </lineage>
</organism>
<keyword evidence="2" id="KW-0732">Signal</keyword>
<keyword evidence="5" id="KW-1185">Reference proteome</keyword>
<feature type="transmembrane region" description="Helical" evidence="1">
    <location>
        <begin position="360"/>
        <end position="380"/>
    </location>
</feature>
<feature type="domain" description="Alpha-galactosidase NEW3" evidence="3">
    <location>
        <begin position="267"/>
        <end position="341"/>
    </location>
</feature>
<reference evidence="5" key="1">
    <citation type="journal article" date="2019" name="Int. J. Syst. Evol. Microbiol.">
        <title>The Global Catalogue of Microorganisms (GCM) 10K type strain sequencing project: providing services to taxonomists for standard genome sequencing and annotation.</title>
        <authorList>
            <consortium name="The Broad Institute Genomics Platform"/>
            <consortium name="The Broad Institute Genome Sequencing Center for Infectious Disease"/>
            <person name="Wu L."/>
            <person name="Ma J."/>
        </authorList>
    </citation>
    <scope>NUCLEOTIDE SEQUENCE [LARGE SCALE GENOMIC DNA]</scope>
    <source>
        <strain evidence="5">CCUG 59129</strain>
    </source>
</reference>
<evidence type="ECO:0000313" key="5">
    <source>
        <dbReference type="Proteomes" id="UP001596989"/>
    </source>
</evidence>
<dbReference type="Proteomes" id="UP001596989">
    <property type="component" value="Unassembled WGS sequence"/>
</dbReference>
<sequence length="386" mass="41206">MRSACRNVFMLVFICTFLIGTSSWLAVPKAAAAGDLALFTPYLELYAEPGESIHYSIEVINSGDTTQMADIGFRGEGNDWAYELTAGSRIVRQIAVKSNSAQTLSLRLDVPLEVEKGEYRFTAAAGSASLPLKVYVSEKGTYRTAWEAEQANVQGHADSSFTFSTTLRNQTAEEQTYSLDAGIEPGWEVRFKSGGSNVASVTIDPNGSQSISVEVAPPDRVEAGTYAIPIRASNSSTSAETTLEAVITGTYGVSLGTKDERLNTSIKAGGNRTMELIVSNTGTTALEEVSMSASAPANWEVTFEPKTIASIPPGESATVQAIVTSDKKSLPGDYALNLTASSPQKQANAAIRVAVESSLLWGWIGVIIIAAVIAVIYGLFRRYGRR</sequence>
<evidence type="ECO:0000313" key="4">
    <source>
        <dbReference type="EMBL" id="MFD0962299.1"/>
    </source>
</evidence>
<evidence type="ECO:0000259" key="3">
    <source>
        <dbReference type="Pfam" id="PF10633"/>
    </source>
</evidence>
<dbReference type="InterPro" id="IPR018905">
    <property type="entry name" value="A-galactase_NEW3"/>
</dbReference>
<accession>A0ABW3HY00</accession>
<keyword evidence="1" id="KW-1133">Transmembrane helix</keyword>
<keyword evidence="1" id="KW-0812">Transmembrane</keyword>
<proteinExistence type="predicted"/>
<keyword evidence="1" id="KW-0472">Membrane</keyword>
<dbReference type="PANTHER" id="PTHR39198:SF1">
    <property type="entry name" value="ALPHA-GALACTOSIDASE NEW3 DOMAIN-CONTAINING PROTEIN"/>
    <property type="match status" value="1"/>
</dbReference>
<comment type="caution">
    <text evidence="4">The sequence shown here is derived from an EMBL/GenBank/DDBJ whole genome shotgun (WGS) entry which is preliminary data.</text>
</comment>
<dbReference type="Pfam" id="PF10633">
    <property type="entry name" value="NPCBM_assoc"/>
    <property type="match status" value="1"/>
</dbReference>
<protein>
    <submittedName>
        <fullName evidence="4">NEW3 domain-containing protein</fullName>
    </submittedName>
</protein>
<feature type="chain" id="PRO_5046518705" evidence="2">
    <location>
        <begin position="27"/>
        <end position="386"/>
    </location>
</feature>